<keyword evidence="4 8" id="KW-1133">Transmembrane helix</keyword>
<keyword evidence="6" id="KW-0675">Receptor</keyword>
<dbReference type="PANTHER" id="PTHR42643:SF38">
    <property type="entry name" value="IONOTROPIC RECEPTOR 100A"/>
    <property type="match status" value="1"/>
</dbReference>
<dbReference type="OrthoDB" id="8195814at2759"/>
<evidence type="ECO:0000256" key="2">
    <source>
        <dbReference type="ARBA" id="ARBA00022475"/>
    </source>
</evidence>
<sequence>MQTVWHQQGHNRIYYIQQQAEQLLLYNPFQDSIILVQDAFSYRRIYANLHGYALRAYIFDSVYSALYGDGEKQQVLRVTGPDANVGEIVAKKLNLTLNYVWPDDEFFGGLMPDGNYSGGVGRAHRHELDVIFAGFFIKDYLTARIQFSAAVYMDDLCLYVQKAQRIPQSIVPLFAVRPDVWLCFLLVGIICAFIWMCLRALNLCLRIERIQEQQQANRKDMHYLSTAWRIFIDTWVVWVRVNIVQYPPYNSERIFLASICLVSVIFGALLESSLATAYIRPLYYRDPNTLAELDESQLPIYIKHPAFKDDLFYGHDSEVYRRLDAKMMLVGEGEDRLINMVSRLGKFAGVTRSASLELSDRRYIQTHKVHKIPECPKTYHIGYVLPKPSAYLEGINAILQQILAGGLLDFWIDEMKERAKMNIFQYPEYLAELNASRWKVFTLKDVQLAFYALAIGCALAAVVWLLELWLK</sequence>
<evidence type="ECO:0000256" key="8">
    <source>
        <dbReference type="SAM" id="Phobius"/>
    </source>
</evidence>
<evidence type="ECO:0000313" key="10">
    <source>
        <dbReference type="RefSeq" id="XP_034116968.1"/>
    </source>
</evidence>
<evidence type="ECO:0000256" key="1">
    <source>
        <dbReference type="ARBA" id="ARBA00004651"/>
    </source>
</evidence>
<accession>A0A6P8XUC4</accession>
<dbReference type="RefSeq" id="XP_034116968.1">
    <property type="nucleotide sequence ID" value="XM_034261077.2"/>
</dbReference>
<dbReference type="CTD" id="43753"/>
<keyword evidence="2" id="KW-1003">Cell membrane</keyword>
<name>A0A6P8XUC4_DROAB</name>
<keyword evidence="5 8" id="KW-0472">Membrane</keyword>
<reference evidence="10" key="1">
    <citation type="submission" date="2025-08" db="UniProtKB">
        <authorList>
            <consortium name="RefSeq"/>
        </authorList>
    </citation>
    <scope>IDENTIFICATION</scope>
    <source>
        <strain evidence="10">15112-1751.03</strain>
        <tissue evidence="10">Whole Adult</tissue>
    </source>
</reference>
<dbReference type="GeneID" id="117576379"/>
<feature type="transmembrane region" description="Helical" evidence="8">
    <location>
        <begin position="179"/>
        <end position="201"/>
    </location>
</feature>
<keyword evidence="9" id="KW-1185">Reference proteome</keyword>
<evidence type="ECO:0000256" key="7">
    <source>
        <dbReference type="ARBA" id="ARBA00023180"/>
    </source>
</evidence>
<keyword evidence="3 8" id="KW-0812">Transmembrane</keyword>
<evidence type="ECO:0000256" key="3">
    <source>
        <dbReference type="ARBA" id="ARBA00022692"/>
    </source>
</evidence>
<dbReference type="GO" id="GO:0005886">
    <property type="term" value="C:plasma membrane"/>
    <property type="evidence" value="ECO:0007669"/>
    <property type="project" value="UniProtKB-SubCell"/>
</dbReference>
<feature type="transmembrane region" description="Helical" evidence="8">
    <location>
        <begin position="222"/>
        <end position="241"/>
    </location>
</feature>
<dbReference type="InterPro" id="IPR052192">
    <property type="entry name" value="Insect_Ionotropic_Sensory_Rcpt"/>
</dbReference>
<keyword evidence="7" id="KW-0325">Glycoprotein</keyword>
<dbReference type="FunFam" id="3.40.190.10:FF:000289">
    <property type="entry name" value="Ionotropic receptor 10a"/>
    <property type="match status" value="1"/>
</dbReference>
<organism evidence="9 10">
    <name type="scientific">Drosophila albomicans</name>
    <name type="common">Fruit fly</name>
    <dbReference type="NCBI Taxonomy" id="7291"/>
    <lineage>
        <taxon>Eukaryota</taxon>
        <taxon>Metazoa</taxon>
        <taxon>Ecdysozoa</taxon>
        <taxon>Arthropoda</taxon>
        <taxon>Hexapoda</taxon>
        <taxon>Insecta</taxon>
        <taxon>Pterygota</taxon>
        <taxon>Neoptera</taxon>
        <taxon>Endopterygota</taxon>
        <taxon>Diptera</taxon>
        <taxon>Brachycera</taxon>
        <taxon>Muscomorpha</taxon>
        <taxon>Ephydroidea</taxon>
        <taxon>Drosophilidae</taxon>
        <taxon>Drosophila</taxon>
    </lineage>
</organism>
<protein>
    <submittedName>
        <fullName evidence="10">Uncharacterized protein LOC117576379</fullName>
    </submittedName>
</protein>
<dbReference type="PANTHER" id="PTHR42643">
    <property type="entry name" value="IONOTROPIC RECEPTOR 20A-RELATED"/>
    <property type="match status" value="1"/>
</dbReference>
<dbReference type="SUPFAM" id="SSF53850">
    <property type="entry name" value="Periplasmic binding protein-like II"/>
    <property type="match status" value="1"/>
</dbReference>
<dbReference type="Proteomes" id="UP000515160">
    <property type="component" value="Chromosome 2R"/>
</dbReference>
<evidence type="ECO:0000256" key="5">
    <source>
        <dbReference type="ARBA" id="ARBA00023136"/>
    </source>
</evidence>
<gene>
    <name evidence="10" type="primary">LOC117576379</name>
</gene>
<evidence type="ECO:0000256" key="6">
    <source>
        <dbReference type="ARBA" id="ARBA00023170"/>
    </source>
</evidence>
<feature type="transmembrane region" description="Helical" evidence="8">
    <location>
        <begin position="253"/>
        <end position="270"/>
    </location>
</feature>
<comment type="subcellular location">
    <subcellularLocation>
        <location evidence="1">Cell membrane</location>
        <topology evidence="1">Multi-pass membrane protein</topology>
    </subcellularLocation>
</comment>
<feature type="transmembrane region" description="Helical" evidence="8">
    <location>
        <begin position="448"/>
        <end position="466"/>
    </location>
</feature>
<dbReference type="AlphaFoldDB" id="A0A6P8XUC4"/>
<proteinExistence type="predicted"/>
<dbReference type="Gene3D" id="3.40.190.10">
    <property type="entry name" value="Periplasmic binding protein-like II"/>
    <property type="match status" value="1"/>
</dbReference>
<evidence type="ECO:0000313" key="9">
    <source>
        <dbReference type="Proteomes" id="UP000515160"/>
    </source>
</evidence>
<evidence type="ECO:0000256" key="4">
    <source>
        <dbReference type="ARBA" id="ARBA00022989"/>
    </source>
</evidence>